<dbReference type="GO" id="GO:0016192">
    <property type="term" value="P:vesicle-mediated transport"/>
    <property type="evidence" value="ECO:0007669"/>
    <property type="project" value="InterPro"/>
</dbReference>
<feature type="compositionally biased region" description="Acidic residues" evidence="6">
    <location>
        <begin position="515"/>
        <end position="549"/>
    </location>
</feature>
<dbReference type="Pfam" id="PF01602">
    <property type="entry name" value="Adaptin_N"/>
    <property type="match status" value="1"/>
</dbReference>
<sequence length="561" mass="63847">MLNDKSTYTIGSVIMAFNEVCPERLDLIHQHYRKLCRMLVDAEEWGQIAIIGLLIRYARTQFLNPNPQGIKSSTKKKSQAFYSDESSDSSSSSVDKLFALDPDHDLLLKSCMPLLQSRNTAVVLSVVKLFYYLAPEQEAYKMGKSLVKLLRSHREIQYVVLKNIMVIATQRPNLFEPHLQQFFVRATDPAFIRNLKLEIMTLIATESNITFLLRELQEYVKSPNKDFATSAIQAIGRCAIRMPEMAENCLNGLMKLLWSKNDAIVGEAVLVIKRLLQLRPHDNVEMITQLAKALDQITVPMARASIFWLVGQYAQKLELIAPDILRKAAKDFSNSDDVVKLQVITLAAKLVCLHPTDHTLGLLYEYIMNLARYDVNYNIRDRARMLKGLRGEQRLGEEDGDEKKVGILTERMETILLGEKEAPVESLSVGSCKYTLGSMSLVLDHPMPGYEPLPDWPTKKPVASVRNTAVDSYDRTFTVQGFGSDSFSRFTQSSTYSTPKRDRVQYDLDNFYDSTESEVETEEETEEESDENSEESEETETSSEENDTDDQQRHRLITKTS</sequence>
<evidence type="ECO:0000256" key="4">
    <source>
        <dbReference type="ARBA" id="ARBA00022927"/>
    </source>
</evidence>
<dbReference type="InterPro" id="IPR026739">
    <property type="entry name" value="AP_beta"/>
</dbReference>
<comment type="subcellular location">
    <subcellularLocation>
        <location evidence="1">Endomembrane system</location>
    </subcellularLocation>
</comment>
<comment type="similarity">
    <text evidence="2">Belongs to the adaptor complexes large subunit family.</text>
</comment>
<keyword evidence="4" id="KW-0653">Protein transport</keyword>
<evidence type="ECO:0000256" key="3">
    <source>
        <dbReference type="ARBA" id="ARBA00022448"/>
    </source>
</evidence>
<reference evidence="8" key="1">
    <citation type="submission" date="2021-06" db="EMBL/GenBank/DDBJ databases">
        <authorList>
            <person name="Kallberg Y."/>
            <person name="Tangrot J."/>
            <person name="Rosling A."/>
        </authorList>
    </citation>
    <scope>NUCLEOTIDE SEQUENCE</scope>
    <source>
        <strain evidence="8">IA702</strain>
    </source>
</reference>
<evidence type="ECO:0000256" key="1">
    <source>
        <dbReference type="ARBA" id="ARBA00004308"/>
    </source>
</evidence>
<dbReference type="GO" id="GO:0012505">
    <property type="term" value="C:endomembrane system"/>
    <property type="evidence" value="ECO:0007669"/>
    <property type="project" value="UniProtKB-SubCell"/>
</dbReference>
<dbReference type="PANTHER" id="PTHR11134">
    <property type="entry name" value="ADAPTOR COMPLEX SUBUNIT BETA FAMILY MEMBER"/>
    <property type="match status" value="1"/>
</dbReference>
<keyword evidence="3" id="KW-0813">Transport</keyword>
<protein>
    <submittedName>
        <fullName evidence="8">7656_t:CDS:1</fullName>
    </submittedName>
</protein>
<dbReference type="SUPFAM" id="SSF48371">
    <property type="entry name" value="ARM repeat"/>
    <property type="match status" value="1"/>
</dbReference>
<dbReference type="InterPro" id="IPR002553">
    <property type="entry name" value="Clathrin/coatomer_adapt-like_N"/>
</dbReference>
<name>A0A9N8YY05_9GLOM</name>
<gene>
    <name evidence="8" type="ORF">POCULU_LOCUS502</name>
</gene>
<keyword evidence="9" id="KW-1185">Reference proteome</keyword>
<dbReference type="Gene3D" id="1.25.10.10">
    <property type="entry name" value="Leucine-rich Repeat Variant"/>
    <property type="match status" value="1"/>
</dbReference>
<dbReference type="GO" id="GO:0030117">
    <property type="term" value="C:membrane coat"/>
    <property type="evidence" value="ECO:0007669"/>
    <property type="project" value="InterPro"/>
</dbReference>
<keyword evidence="5" id="KW-0472">Membrane</keyword>
<organism evidence="8 9">
    <name type="scientific">Paraglomus occultum</name>
    <dbReference type="NCBI Taxonomy" id="144539"/>
    <lineage>
        <taxon>Eukaryota</taxon>
        <taxon>Fungi</taxon>
        <taxon>Fungi incertae sedis</taxon>
        <taxon>Mucoromycota</taxon>
        <taxon>Glomeromycotina</taxon>
        <taxon>Glomeromycetes</taxon>
        <taxon>Paraglomerales</taxon>
        <taxon>Paraglomeraceae</taxon>
        <taxon>Paraglomus</taxon>
    </lineage>
</organism>
<dbReference type="InterPro" id="IPR016024">
    <property type="entry name" value="ARM-type_fold"/>
</dbReference>
<feature type="region of interest" description="Disordered" evidence="6">
    <location>
        <begin position="511"/>
        <end position="561"/>
    </location>
</feature>
<dbReference type="AlphaFoldDB" id="A0A9N8YY05"/>
<evidence type="ECO:0000313" key="9">
    <source>
        <dbReference type="Proteomes" id="UP000789572"/>
    </source>
</evidence>
<dbReference type="Proteomes" id="UP000789572">
    <property type="component" value="Unassembled WGS sequence"/>
</dbReference>
<evidence type="ECO:0000256" key="5">
    <source>
        <dbReference type="ARBA" id="ARBA00023136"/>
    </source>
</evidence>
<proteinExistence type="inferred from homology"/>
<evidence type="ECO:0000259" key="7">
    <source>
        <dbReference type="Pfam" id="PF01602"/>
    </source>
</evidence>
<evidence type="ECO:0000256" key="2">
    <source>
        <dbReference type="ARBA" id="ARBA00006613"/>
    </source>
</evidence>
<dbReference type="OrthoDB" id="10254310at2759"/>
<feature type="domain" description="Clathrin/coatomer adaptor adaptin-like N-terminal" evidence="7">
    <location>
        <begin position="2"/>
        <end position="388"/>
    </location>
</feature>
<accession>A0A9N8YY05</accession>
<comment type="caution">
    <text evidence="8">The sequence shown here is derived from an EMBL/GenBank/DDBJ whole genome shotgun (WGS) entry which is preliminary data.</text>
</comment>
<evidence type="ECO:0000313" key="8">
    <source>
        <dbReference type="EMBL" id="CAG8459880.1"/>
    </source>
</evidence>
<dbReference type="EMBL" id="CAJVPJ010000026">
    <property type="protein sequence ID" value="CAG8459880.1"/>
    <property type="molecule type" value="Genomic_DNA"/>
</dbReference>
<evidence type="ECO:0000256" key="6">
    <source>
        <dbReference type="SAM" id="MobiDB-lite"/>
    </source>
</evidence>
<dbReference type="GO" id="GO:0006886">
    <property type="term" value="P:intracellular protein transport"/>
    <property type="evidence" value="ECO:0007669"/>
    <property type="project" value="InterPro"/>
</dbReference>
<dbReference type="InterPro" id="IPR011989">
    <property type="entry name" value="ARM-like"/>
</dbReference>